<dbReference type="EMBL" id="CP000360">
    <property type="protein sequence ID" value="ABF39636.1"/>
    <property type="molecule type" value="Genomic_DNA"/>
</dbReference>
<feature type="domain" description="CBS" evidence="3">
    <location>
        <begin position="76"/>
        <end position="131"/>
    </location>
</feature>
<dbReference type="STRING" id="204669.Acid345_0631"/>
<reference evidence="4 5" key="1">
    <citation type="journal article" date="2009" name="Appl. Environ. Microbiol.">
        <title>Three genomes from the phylum Acidobacteria provide insight into the lifestyles of these microorganisms in soils.</title>
        <authorList>
            <person name="Ward N.L."/>
            <person name="Challacombe J.F."/>
            <person name="Janssen P.H."/>
            <person name="Henrissat B."/>
            <person name="Coutinho P.M."/>
            <person name="Wu M."/>
            <person name="Xie G."/>
            <person name="Haft D.H."/>
            <person name="Sait M."/>
            <person name="Badger J."/>
            <person name="Barabote R.D."/>
            <person name="Bradley B."/>
            <person name="Brettin T.S."/>
            <person name="Brinkac L.M."/>
            <person name="Bruce D."/>
            <person name="Creasy T."/>
            <person name="Daugherty S.C."/>
            <person name="Davidsen T.M."/>
            <person name="DeBoy R.T."/>
            <person name="Detter J.C."/>
            <person name="Dodson R.J."/>
            <person name="Durkin A.S."/>
            <person name="Ganapathy A."/>
            <person name="Gwinn-Giglio M."/>
            <person name="Han C.S."/>
            <person name="Khouri H."/>
            <person name="Kiss H."/>
            <person name="Kothari S.P."/>
            <person name="Madupu R."/>
            <person name="Nelson K.E."/>
            <person name="Nelson W.C."/>
            <person name="Paulsen I."/>
            <person name="Penn K."/>
            <person name="Ren Q."/>
            <person name="Rosovitz M.J."/>
            <person name="Selengut J.D."/>
            <person name="Shrivastava S."/>
            <person name="Sullivan S.A."/>
            <person name="Tapia R."/>
            <person name="Thompson L.S."/>
            <person name="Watkins K.L."/>
            <person name="Yang Q."/>
            <person name="Yu C."/>
            <person name="Zafar N."/>
            <person name="Zhou L."/>
            <person name="Kuske C.R."/>
        </authorList>
    </citation>
    <scope>NUCLEOTIDE SEQUENCE [LARGE SCALE GENOMIC DNA]</scope>
    <source>
        <strain evidence="4 5">Ellin345</strain>
    </source>
</reference>
<evidence type="ECO:0000313" key="5">
    <source>
        <dbReference type="Proteomes" id="UP000002432"/>
    </source>
</evidence>
<dbReference type="InterPro" id="IPR046342">
    <property type="entry name" value="CBS_dom_sf"/>
</dbReference>
<organism evidence="4 5">
    <name type="scientific">Koribacter versatilis (strain Ellin345)</name>
    <dbReference type="NCBI Taxonomy" id="204669"/>
    <lineage>
        <taxon>Bacteria</taxon>
        <taxon>Pseudomonadati</taxon>
        <taxon>Acidobacteriota</taxon>
        <taxon>Terriglobia</taxon>
        <taxon>Terriglobales</taxon>
        <taxon>Candidatus Korobacteraceae</taxon>
        <taxon>Candidatus Korobacter</taxon>
    </lineage>
</organism>
<dbReference type="SUPFAM" id="SSF54631">
    <property type="entry name" value="CBS-domain pair"/>
    <property type="match status" value="1"/>
</dbReference>
<dbReference type="eggNOG" id="COG2905">
    <property type="taxonomic scope" value="Bacteria"/>
</dbReference>
<dbReference type="PANTHER" id="PTHR43080:SF2">
    <property type="entry name" value="CBS DOMAIN-CONTAINING PROTEIN"/>
    <property type="match status" value="1"/>
</dbReference>
<keyword evidence="1 2" id="KW-0129">CBS domain</keyword>
<proteinExistence type="predicted"/>
<dbReference type="InterPro" id="IPR051257">
    <property type="entry name" value="Diverse_CBS-Domain"/>
</dbReference>
<dbReference type="AlphaFoldDB" id="Q1IU14"/>
<dbReference type="CDD" id="cd04623">
    <property type="entry name" value="CBS_pair_bac_euk"/>
    <property type="match status" value="1"/>
</dbReference>
<sequence length="142" mass="16137">MPAILELLKQNHHDLHVVQHDQSVIEAVHFMVENNVGAVPVLDHGHLVGIFSERDVMTRVVVRGMDPHSTTVETVMTPEPLAVAPETSVHDCMVLMKQHKFRHLPVCEGRRLVGFLSLRDLLLYEVDEKDVEVRMMRAYIAS</sequence>
<keyword evidence="5" id="KW-1185">Reference proteome</keyword>
<protein>
    <submittedName>
        <fullName evidence="4">Signal-transduction protein with CBS domains</fullName>
    </submittedName>
</protein>
<dbReference type="EnsemblBacteria" id="ABF39636">
    <property type="protein sequence ID" value="ABF39636"/>
    <property type="gene ID" value="Acid345_0631"/>
</dbReference>
<dbReference type="SMART" id="SM00116">
    <property type="entry name" value="CBS"/>
    <property type="match status" value="2"/>
</dbReference>
<dbReference type="Proteomes" id="UP000002432">
    <property type="component" value="Chromosome"/>
</dbReference>
<gene>
    <name evidence="4" type="ordered locus">Acid345_0631</name>
</gene>
<evidence type="ECO:0000313" key="4">
    <source>
        <dbReference type="EMBL" id="ABF39636.1"/>
    </source>
</evidence>
<evidence type="ECO:0000256" key="2">
    <source>
        <dbReference type="PROSITE-ProRule" id="PRU00703"/>
    </source>
</evidence>
<evidence type="ECO:0000256" key="1">
    <source>
        <dbReference type="ARBA" id="ARBA00023122"/>
    </source>
</evidence>
<dbReference type="RefSeq" id="WP_011521438.1">
    <property type="nucleotide sequence ID" value="NC_008009.1"/>
</dbReference>
<dbReference type="Pfam" id="PF00571">
    <property type="entry name" value="CBS"/>
    <property type="match status" value="2"/>
</dbReference>
<dbReference type="InterPro" id="IPR000644">
    <property type="entry name" value="CBS_dom"/>
</dbReference>
<feature type="domain" description="CBS" evidence="3">
    <location>
        <begin position="10"/>
        <end position="67"/>
    </location>
</feature>
<dbReference type="Gene3D" id="3.10.580.10">
    <property type="entry name" value="CBS-domain"/>
    <property type="match status" value="1"/>
</dbReference>
<name>Q1IU14_KORVE</name>
<evidence type="ECO:0000259" key="3">
    <source>
        <dbReference type="PROSITE" id="PS51371"/>
    </source>
</evidence>
<dbReference type="PROSITE" id="PS51371">
    <property type="entry name" value="CBS"/>
    <property type="match status" value="2"/>
</dbReference>
<dbReference type="PANTHER" id="PTHR43080">
    <property type="entry name" value="CBS DOMAIN-CONTAINING PROTEIN CBSX3, MITOCHONDRIAL"/>
    <property type="match status" value="1"/>
</dbReference>
<dbReference type="HOGENOM" id="CLU_040681_3_2_0"/>
<dbReference type="InterPro" id="IPR044725">
    <property type="entry name" value="CBSX3_CBS_dom"/>
</dbReference>
<accession>Q1IU14</accession>
<dbReference type="KEGG" id="aba:Acid345_0631"/>